<name>A0A2P2P3D0_RHIMU</name>
<sequence length="33" mass="3854">MTKEGLQIAEQKLFKFSYHFCTPFFSLSTFSCS</sequence>
<dbReference type="AlphaFoldDB" id="A0A2P2P3D0"/>
<protein>
    <submittedName>
        <fullName evidence="1">Uncharacterized protein</fullName>
    </submittedName>
</protein>
<dbReference type="EMBL" id="GGEC01068780">
    <property type="protein sequence ID" value="MBX49264.1"/>
    <property type="molecule type" value="Transcribed_RNA"/>
</dbReference>
<evidence type="ECO:0000313" key="1">
    <source>
        <dbReference type="EMBL" id="MBX49264.1"/>
    </source>
</evidence>
<accession>A0A2P2P3D0</accession>
<reference evidence="1" key="1">
    <citation type="submission" date="2018-02" db="EMBL/GenBank/DDBJ databases">
        <title>Rhizophora mucronata_Transcriptome.</title>
        <authorList>
            <person name="Meera S.P."/>
            <person name="Sreeshan A."/>
            <person name="Augustine A."/>
        </authorList>
    </citation>
    <scope>NUCLEOTIDE SEQUENCE</scope>
    <source>
        <tissue evidence="1">Leaf</tissue>
    </source>
</reference>
<proteinExistence type="predicted"/>
<dbReference type="PROSITE" id="PS51257">
    <property type="entry name" value="PROKAR_LIPOPROTEIN"/>
    <property type="match status" value="1"/>
</dbReference>
<organism evidence="1">
    <name type="scientific">Rhizophora mucronata</name>
    <name type="common">Asiatic mangrove</name>
    <dbReference type="NCBI Taxonomy" id="61149"/>
    <lineage>
        <taxon>Eukaryota</taxon>
        <taxon>Viridiplantae</taxon>
        <taxon>Streptophyta</taxon>
        <taxon>Embryophyta</taxon>
        <taxon>Tracheophyta</taxon>
        <taxon>Spermatophyta</taxon>
        <taxon>Magnoliopsida</taxon>
        <taxon>eudicotyledons</taxon>
        <taxon>Gunneridae</taxon>
        <taxon>Pentapetalae</taxon>
        <taxon>rosids</taxon>
        <taxon>fabids</taxon>
        <taxon>Malpighiales</taxon>
        <taxon>Rhizophoraceae</taxon>
        <taxon>Rhizophora</taxon>
    </lineage>
</organism>